<evidence type="ECO:0000256" key="4">
    <source>
        <dbReference type="ARBA" id="ARBA00023277"/>
    </source>
</evidence>
<dbReference type="GO" id="GO:0008448">
    <property type="term" value="F:N-acetylglucosamine-6-phosphate deacetylase activity"/>
    <property type="evidence" value="ECO:0007669"/>
    <property type="project" value="UniProtKB-EC"/>
</dbReference>
<comment type="similarity">
    <text evidence="1">Belongs to the metallo-dependent hydrolases superfamily. NagA family.</text>
</comment>
<comment type="caution">
    <text evidence="6">The sequence shown here is derived from an EMBL/GenBank/DDBJ whole genome shotgun (WGS) entry which is preliminary data.</text>
</comment>
<proteinExistence type="inferred from homology"/>
<dbReference type="Gene3D" id="2.30.40.10">
    <property type="entry name" value="Urease, subunit C, domain 1"/>
    <property type="match status" value="1"/>
</dbReference>
<dbReference type="Gene3D" id="3.20.20.140">
    <property type="entry name" value="Metal-dependent hydrolases"/>
    <property type="match status" value="1"/>
</dbReference>
<keyword evidence="3 6" id="KW-0378">Hydrolase</keyword>
<reference evidence="6" key="1">
    <citation type="submission" date="2016-10" db="EMBL/GenBank/DDBJ databases">
        <title>Sequence of Gallionella enrichment culture.</title>
        <authorList>
            <person name="Poehlein A."/>
            <person name="Muehling M."/>
            <person name="Daniel R."/>
        </authorList>
    </citation>
    <scope>NUCLEOTIDE SEQUENCE</scope>
</reference>
<gene>
    <name evidence="6" type="primary">nagA_3</name>
    <name evidence="6" type="ORF">GALL_138830</name>
</gene>
<dbReference type="AlphaFoldDB" id="A0A1J5S770"/>
<dbReference type="InterPro" id="IPR006680">
    <property type="entry name" value="Amidohydro-rel"/>
</dbReference>
<evidence type="ECO:0000313" key="6">
    <source>
        <dbReference type="EMBL" id="OIR03946.1"/>
    </source>
</evidence>
<dbReference type="PIRSF" id="PIRSF038994">
    <property type="entry name" value="NagA"/>
    <property type="match status" value="1"/>
</dbReference>
<dbReference type="PANTHER" id="PTHR11113">
    <property type="entry name" value="N-ACETYLGLUCOSAMINE-6-PHOSPHATE DEACETYLASE"/>
    <property type="match status" value="1"/>
</dbReference>
<accession>A0A1J5S770</accession>
<evidence type="ECO:0000256" key="3">
    <source>
        <dbReference type="ARBA" id="ARBA00022801"/>
    </source>
</evidence>
<sequence length="395" mass="41727">MNALLIRNVQAVDPGHRVFPADILVRDGLIETVAAAGSLRVSGADEVEGAGRLLTPGLIDVHTHGILKVVYESGPRALAEAAAALGRFGVTTVVPTLVPRDLGPGARERFLADLRALAEAIPSVRGVHIPGLHLEGPFMAVAGAACATLDGNLPLLEEIVDACRNRLAVMSVSPETRGILPVIRRLRELGVAVFFTHTRAGPEATAAAIDAGATHATHFYDVFYAPTETDPGVRPVGAVEAALADPRATVDFIADGIHVHPMAIRAALAAKSWRGVSLITDSNIGAGLPDGLYDTPWGYRVRVSPDTAARHAVNGTLAGSALTMNRGIANLLRWLDLAPEQVWAMGTLNPAHLLGLERKGRIQPGADADLVLWRDDLNPAFTWLAGQLTHEDSSF</sequence>
<dbReference type="GO" id="GO:0006046">
    <property type="term" value="P:N-acetylglucosamine catabolic process"/>
    <property type="evidence" value="ECO:0007669"/>
    <property type="project" value="TreeGrafter"/>
</dbReference>
<dbReference type="Pfam" id="PF01979">
    <property type="entry name" value="Amidohydro_1"/>
    <property type="match status" value="1"/>
</dbReference>
<feature type="domain" description="Amidohydrolase-related" evidence="5">
    <location>
        <begin position="54"/>
        <end position="386"/>
    </location>
</feature>
<dbReference type="SUPFAM" id="SSF51338">
    <property type="entry name" value="Composite domain of metallo-dependent hydrolases"/>
    <property type="match status" value="1"/>
</dbReference>
<evidence type="ECO:0000256" key="2">
    <source>
        <dbReference type="ARBA" id="ARBA00022723"/>
    </source>
</evidence>
<dbReference type="InterPro" id="IPR003764">
    <property type="entry name" value="GlcNAc_6-P_deAcase"/>
</dbReference>
<name>A0A1J5S770_9ZZZZ</name>
<keyword evidence="2" id="KW-0479">Metal-binding</keyword>
<dbReference type="PANTHER" id="PTHR11113:SF14">
    <property type="entry name" value="N-ACETYLGLUCOSAMINE-6-PHOSPHATE DEACETYLASE"/>
    <property type="match status" value="1"/>
</dbReference>
<organism evidence="6">
    <name type="scientific">mine drainage metagenome</name>
    <dbReference type="NCBI Taxonomy" id="410659"/>
    <lineage>
        <taxon>unclassified sequences</taxon>
        <taxon>metagenomes</taxon>
        <taxon>ecological metagenomes</taxon>
    </lineage>
</organism>
<protein>
    <submittedName>
        <fullName evidence="6">N-acetylglucosamine-6-phosphate deacetylase</fullName>
        <ecNumber evidence="6">3.5.1.25</ecNumber>
    </submittedName>
</protein>
<dbReference type="SUPFAM" id="SSF51556">
    <property type="entry name" value="Metallo-dependent hydrolases"/>
    <property type="match status" value="1"/>
</dbReference>
<dbReference type="EC" id="3.5.1.25" evidence="6"/>
<evidence type="ECO:0000259" key="5">
    <source>
        <dbReference type="Pfam" id="PF01979"/>
    </source>
</evidence>
<dbReference type="InterPro" id="IPR011059">
    <property type="entry name" value="Metal-dep_hydrolase_composite"/>
</dbReference>
<dbReference type="GO" id="GO:0046872">
    <property type="term" value="F:metal ion binding"/>
    <property type="evidence" value="ECO:0007669"/>
    <property type="project" value="UniProtKB-KW"/>
</dbReference>
<evidence type="ECO:0000256" key="1">
    <source>
        <dbReference type="ARBA" id="ARBA00010716"/>
    </source>
</evidence>
<dbReference type="EMBL" id="MLJW01000061">
    <property type="protein sequence ID" value="OIR03946.1"/>
    <property type="molecule type" value="Genomic_DNA"/>
</dbReference>
<keyword evidence="4" id="KW-0119">Carbohydrate metabolism</keyword>
<dbReference type="InterPro" id="IPR032466">
    <property type="entry name" value="Metal_Hydrolase"/>
</dbReference>